<evidence type="ECO:0000313" key="2">
    <source>
        <dbReference type="EMBL" id="OXB07489.1"/>
    </source>
</evidence>
<proteinExistence type="predicted"/>
<dbReference type="InterPro" id="IPR014994">
    <property type="entry name" value="DUF1843"/>
</dbReference>
<dbReference type="EMBL" id="FRBX01000004">
    <property type="protein sequence ID" value="SHM68912.1"/>
    <property type="molecule type" value="Genomic_DNA"/>
</dbReference>
<dbReference type="EMBL" id="MUHB01000003">
    <property type="protein sequence ID" value="OXB07489.1"/>
    <property type="molecule type" value="Genomic_DNA"/>
</dbReference>
<protein>
    <recommendedName>
        <fullName evidence="1">DUF1843 domain-containing protein</fullName>
    </recommendedName>
</protein>
<dbReference type="RefSeq" id="WP_073395694.1">
    <property type="nucleotide sequence ID" value="NZ_CP130042.1"/>
</dbReference>
<dbReference type="Proteomes" id="UP000198431">
    <property type="component" value="Unassembled WGS sequence"/>
</dbReference>
<evidence type="ECO:0000313" key="3">
    <source>
        <dbReference type="EMBL" id="SHM68912.1"/>
    </source>
</evidence>
<gene>
    <name evidence="2" type="ORF">B0A72_01105</name>
    <name evidence="3" type="ORF">SAMN05444387_2924</name>
</gene>
<dbReference type="Proteomes" id="UP000184216">
    <property type="component" value="Unassembled WGS sequence"/>
</dbReference>
<dbReference type="Pfam" id="PF08898">
    <property type="entry name" value="DUF1843"/>
    <property type="match status" value="1"/>
</dbReference>
<feature type="domain" description="DUF1843" evidence="1">
    <location>
        <begin position="6"/>
        <end position="53"/>
    </location>
</feature>
<evidence type="ECO:0000313" key="5">
    <source>
        <dbReference type="Proteomes" id="UP000198431"/>
    </source>
</evidence>
<accession>A0AB36P5L9</accession>
<evidence type="ECO:0000313" key="4">
    <source>
        <dbReference type="Proteomes" id="UP000184216"/>
    </source>
</evidence>
<reference evidence="2 5" key="1">
    <citation type="submission" date="2016-11" db="EMBL/GenBank/DDBJ databases">
        <title>Whole genomes of Flavobacteriaceae.</title>
        <authorList>
            <person name="Stine C."/>
            <person name="Li C."/>
            <person name="Tadesse D."/>
        </authorList>
    </citation>
    <scope>NUCLEOTIDE SEQUENCE [LARGE SCALE GENOMIC DNA]</scope>
    <source>
        <strain evidence="2 5">ATCC 19366</strain>
    </source>
</reference>
<organism evidence="2 5">
    <name type="scientific">Flavobacterium pectinovorum</name>
    <dbReference type="NCBI Taxonomy" id="29533"/>
    <lineage>
        <taxon>Bacteria</taxon>
        <taxon>Pseudomonadati</taxon>
        <taxon>Bacteroidota</taxon>
        <taxon>Flavobacteriia</taxon>
        <taxon>Flavobacteriales</taxon>
        <taxon>Flavobacteriaceae</taxon>
        <taxon>Flavobacterium</taxon>
    </lineage>
</organism>
<sequence length="58" mass="6253">MGVMMPYGAAIREALASNDLTKMEAIAEQAKQTIKQQGDLTAAYLELIEAIAALKTKK</sequence>
<evidence type="ECO:0000259" key="1">
    <source>
        <dbReference type="Pfam" id="PF08898"/>
    </source>
</evidence>
<keyword evidence="4" id="KW-1185">Reference proteome</keyword>
<reference evidence="3 4" key="2">
    <citation type="submission" date="2016-11" db="EMBL/GenBank/DDBJ databases">
        <authorList>
            <person name="Varghese N."/>
            <person name="Submissions S."/>
        </authorList>
    </citation>
    <scope>NUCLEOTIDE SEQUENCE [LARGE SCALE GENOMIC DNA]</scope>
    <source>
        <strain evidence="3 4">DSM 6368</strain>
    </source>
</reference>
<name>A0AB36P5L9_9FLAO</name>
<dbReference type="AlphaFoldDB" id="A0AB36P5L9"/>
<comment type="caution">
    <text evidence="2">The sequence shown here is derived from an EMBL/GenBank/DDBJ whole genome shotgun (WGS) entry which is preliminary data.</text>
</comment>